<dbReference type="AlphaFoldDB" id="A0A1Y1UB52"/>
<dbReference type="Proteomes" id="UP000193218">
    <property type="component" value="Unassembled WGS sequence"/>
</dbReference>
<evidence type="ECO:0000313" key="2">
    <source>
        <dbReference type="Proteomes" id="UP000193218"/>
    </source>
</evidence>
<accession>A0A1Y1UB52</accession>
<dbReference type="EMBL" id="NBSH01000011">
    <property type="protein sequence ID" value="ORX35261.1"/>
    <property type="molecule type" value="Genomic_DNA"/>
</dbReference>
<comment type="caution">
    <text evidence="1">The sequence shown here is derived from an EMBL/GenBank/DDBJ whole genome shotgun (WGS) entry which is preliminary data.</text>
</comment>
<protein>
    <recommendedName>
        <fullName evidence="3">Aminoglycoside phosphotransferase domain-containing protein</fullName>
    </recommendedName>
</protein>
<evidence type="ECO:0008006" key="3">
    <source>
        <dbReference type="Google" id="ProtNLM"/>
    </source>
</evidence>
<keyword evidence="2" id="KW-1185">Reference proteome</keyword>
<evidence type="ECO:0000313" key="1">
    <source>
        <dbReference type="EMBL" id="ORX35261.1"/>
    </source>
</evidence>
<dbReference type="OrthoDB" id="2561803at2759"/>
<organism evidence="1 2">
    <name type="scientific">Kockovaella imperatae</name>
    <dbReference type="NCBI Taxonomy" id="4999"/>
    <lineage>
        <taxon>Eukaryota</taxon>
        <taxon>Fungi</taxon>
        <taxon>Dikarya</taxon>
        <taxon>Basidiomycota</taxon>
        <taxon>Agaricomycotina</taxon>
        <taxon>Tremellomycetes</taxon>
        <taxon>Tremellales</taxon>
        <taxon>Cuniculitremaceae</taxon>
        <taxon>Kockovaella</taxon>
    </lineage>
</organism>
<name>A0A1Y1UB52_9TREE</name>
<gene>
    <name evidence="1" type="ORF">BD324DRAFT_85682</name>
</gene>
<dbReference type="RefSeq" id="XP_021869451.1">
    <property type="nucleotide sequence ID" value="XM_022019267.1"/>
</dbReference>
<dbReference type="InParanoid" id="A0A1Y1UB52"/>
<reference evidence="1 2" key="1">
    <citation type="submission" date="2017-03" db="EMBL/GenBank/DDBJ databases">
        <title>Widespread Adenine N6-methylation of Active Genes in Fungi.</title>
        <authorList>
            <consortium name="DOE Joint Genome Institute"/>
            <person name="Mondo S.J."/>
            <person name="Dannebaum R.O."/>
            <person name="Kuo R.C."/>
            <person name="Louie K.B."/>
            <person name="Bewick A.J."/>
            <person name="Labutti K."/>
            <person name="Haridas S."/>
            <person name="Kuo A."/>
            <person name="Salamov A."/>
            <person name="Ahrendt S.R."/>
            <person name="Lau R."/>
            <person name="Bowen B.P."/>
            <person name="Lipzen A."/>
            <person name="Sullivan W."/>
            <person name="Andreopoulos W.B."/>
            <person name="Clum A."/>
            <person name="Lindquist E."/>
            <person name="Daum C."/>
            <person name="Northen T.R."/>
            <person name="Ramamoorthy G."/>
            <person name="Schmitz R.J."/>
            <person name="Gryganskyi A."/>
            <person name="Culley D."/>
            <person name="Magnuson J."/>
            <person name="James T.Y."/>
            <person name="O'Malley M.A."/>
            <person name="Stajich J.E."/>
            <person name="Spatafora J.W."/>
            <person name="Visel A."/>
            <person name="Grigoriev I.V."/>
        </authorList>
    </citation>
    <scope>NUCLEOTIDE SEQUENCE [LARGE SCALE GENOMIC DNA]</scope>
    <source>
        <strain evidence="1 2">NRRL Y-17943</strain>
    </source>
</reference>
<dbReference type="STRING" id="4999.A0A1Y1UB52"/>
<sequence>MMSGTATQHSLFTAGVKVPNIWLATDPSHGFNLCFVELLEGMPWTRPSNLGSHQVLRTVRDYAEWNIQCTKLSYDRIGSLIHGNEATIGPFIWLDKWNPEPPYFPGPFRTLAERYMAFIDMNLDYITLGINSRRDPLKAYLLHLELRELIASDVQLSQNVEETFIKHGDAGGSHIMVDTEGSISGIID</sequence>
<dbReference type="GeneID" id="33561076"/>
<proteinExistence type="predicted"/>